<comment type="subcellular location">
    <subcellularLocation>
        <location evidence="1">Nucleus</location>
    </subcellularLocation>
</comment>
<proteinExistence type="predicted"/>
<dbReference type="SMART" id="SM00066">
    <property type="entry name" value="GAL4"/>
    <property type="match status" value="1"/>
</dbReference>
<dbReference type="GO" id="GO:0008270">
    <property type="term" value="F:zinc ion binding"/>
    <property type="evidence" value="ECO:0007669"/>
    <property type="project" value="InterPro"/>
</dbReference>
<dbReference type="OrthoDB" id="762982at2759"/>
<dbReference type="GO" id="GO:0000981">
    <property type="term" value="F:DNA-binding transcription factor activity, RNA polymerase II-specific"/>
    <property type="evidence" value="ECO:0007669"/>
    <property type="project" value="InterPro"/>
</dbReference>
<reference evidence="7" key="1">
    <citation type="submission" date="2016-04" db="EMBL/GenBank/DDBJ databases">
        <title>Comparative genomics of biotechnologically important yeasts.</title>
        <authorList>
            <consortium name="DOE Joint Genome Institute"/>
            <person name="Riley R."/>
            <person name="Haridas S."/>
            <person name="Wolfe K.H."/>
            <person name="Lopes M.R."/>
            <person name="Hittinger C.T."/>
            <person name="Goker M."/>
            <person name="Salamov A."/>
            <person name="Wisecaver J."/>
            <person name="Long T.M."/>
            <person name="Aerts A.L."/>
            <person name="Barry K."/>
            <person name="Choi C."/>
            <person name="Clum A."/>
            <person name="Coughlan A.Y."/>
            <person name="Deshpande S."/>
            <person name="Douglass A.P."/>
            <person name="Hanson S.J."/>
            <person name="Klenk H.-P."/>
            <person name="Labutti K."/>
            <person name="Lapidus A."/>
            <person name="Lindquist E."/>
            <person name="Lipzen A."/>
            <person name="Meier-Kolthoff J.P."/>
            <person name="Ohm R.A."/>
            <person name="Otillar R.P."/>
            <person name="Pangilinan J."/>
            <person name="Peng Y."/>
            <person name="Rokas A."/>
            <person name="Rosa C.A."/>
            <person name="Scheuner C."/>
            <person name="Sibirny A.A."/>
            <person name="Slot J.C."/>
            <person name="Stielow J.B."/>
            <person name="Sun H."/>
            <person name="Kurtzman C.P."/>
            <person name="Blackwell M."/>
            <person name="Grigoriev I.V."/>
            <person name="Jeffries T.W."/>
        </authorList>
    </citation>
    <scope>NUCLEOTIDE SEQUENCE [LARGE SCALE GENOMIC DNA]</scope>
    <source>
        <strain evidence="7">NRRL YB-2248</strain>
    </source>
</reference>
<feature type="region of interest" description="Disordered" evidence="4">
    <location>
        <begin position="1"/>
        <end position="31"/>
    </location>
</feature>
<keyword evidence="7" id="KW-1185">Reference proteome</keyword>
<dbReference type="PROSITE" id="PS50048">
    <property type="entry name" value="ZN2_CY6_FUNGAL_2"/>
    <property type="match status" value="1"/>
</dbReference>
<feature type="region of interest" description="Disordered" evidence="4">
    <location>
        <begin position="824"/>
        <end position="865"/>
    </location>
</feature>
<name>A0A1E4T8N0_9ASCO</name>
<gene>
    <name evidence="6" type="ORF">CANARDRAFT_5395</name>
</gene>
<feature type="compositionally biased region" description="Polar residues" evidence="4">
    <location>
        <begin position="832"/>
        <end position="853"/>
    </location>
</feature>
<feature type="compositionally biased region" description="Low complexity" evidence="4">
    <location>
        <begin position="1044"/>
        <end position="1056"/>
    </location>
</feature>
<feature type="compositionally biased region" description="Polar residues" evidence="4">
    <location>
        <begin position="1"/>
        <end position="20"/>
    </location>
</feature>
<dbReference type="InterPro" id="IPR001138">
    <property type="entry name" value="Zn2Cys6_DnaBD"/>
</dbReference>
<keyword evidence="2" id="KW-0479">Metal-binding</keyword>
<dbReference type="CDD" id="cd00067">
    <property type="entry name" value="GAL4"/>
    <property type="match status" value="1"/>
</dbReference>
<dbReference type="Pfam" id="PF04082">
    <property type="entry name" value="Fungal_trans"/>
    <property type="match status" value="1"/>
</dbReference>
<feature type="compositionally biased region" description="Basic and acidic residues" evidence="4">
    <location>
        <begin position="854"/>
        <end position="864"/>
    </location>
</feature>
<dbReference type="PANTHER" id="PTHR31001:SF40">
    <property type="entry name" value="ZN(II)2CYS6 TRANSCRIPTION FACTOR (EUROFUNG)"/>
    <property type="match status" value="1"/>
</dbReference>
<evidence type="ECO:0000256" key="2">
    <source>
        <dbReference type="ARBA" id="ARBA00022723"/>
    </source>
</evidence>
<dbReference type="GO" id="GO:0003677">
    <property type="term" value="F:DNA binding"/>
    <property type="evidence" value="ECO:0007669"/>
    <property type="project" value="InterPro"/>
</dbReference>
<evidence type="ECO:0000259" key="5">
    <source>
        <dbReference type="PROSITE" id="PS50048"/>
    </source>
</evidence>
<feature type="region of interest" description="Disordered" evidence="4">
    <location>
        <begin position="1037"/>
        <end position="1059"/>
    </location>
</feature>
<feature type="compositionally biased region" description="Acidic residues" evidence="4">
    <location>
        <begin position="164"/>
        <end position="173"/>
    </location>
</feature>
<dbReference type="InterPro" id="IPR007219">
    <property type="entry name" value="XnlR_reg_dom"/>
</dbReference>
<accession>A0A1E4T8N0</accession>
<dbReference type="SUPFAM" id="SSF57701">
    <property type="entry name" value="Zn2/Cys6 DNA-binding domain"/>
    <property type="match status" value="1"/>
</dbReference>
<dbReference type="EMBL" id="KV453847">
    <property type="protein sequence ID" value="ODV88093.1"/>
    <property type="molecule type" value="Genomic_DNA"/>
</dbReference>
<dbReference type="InterPro" id="IPR036864">
    <property type="entry name" value="Zn2-C6_fun-type_DNA-bd_sf"/>
</dbReference>
<feature type="region of interest" description="Disordered" evidence="4">
    <location>
        <begin position="137"/>
        <end position="179"/>
    </location>
</feature>
<feature type="region of interest" description="Disordered" evidence="4">
    <location>
        <begin position="969"/>
        <end position="1005"/>
    </location>
</feature>
<evidence type="ECO:0000313" key="6">
    <source>
        <dbReference type="EMBL" id="ODV88093.1"/>
    </source>
</evidence>
<organism evidence="6 7">
    <name type="scientific">[Candida] arabinofermentans NRRL YB-2248</name>
    <dbReference type="NCBI Taxonomy" id="983967"/>
    <lineage>
        <taxon>Eukaryota</taxon>
        <taxon>Fungi</taxon>
        <taxon>Dikarya</taxon>
        <taxon>Ascomycota</taxon>
        <taxon>Saccharomycotina</taxon>
        <taxon>Pichiomycetes</taxon>
        <taxon>Pichiales</taxon>
        <taxon>Pichiaceae</taxon>
        <taxon>Ogataea</taxon>
        <taxon>Ogataea/Candida clade</taxon>
    </lineage>
</organism>
<dbReference type="GO" id="GO:0005634">
    <property type="term" value="C:nucleus"/>
    <property type="evidence" value="ECO:0007669"/>
    <property type="project" value="UniProtKB-SubCell"/>
</dbReference>
<evidence type="ECO:0000313" key="7">
    <source>
        <dbReference type="Proteomes" id="UP000094801"/>
    </source>
</evidence>
<evidence type="ECO:0000256" key="1">
    <source>
        <dbReference type="ARBA" id="ARBA00004123"/>
    </source>
</evidence>
<dbReference type="AlphaFoldDB" id="A0A1E4T8N0"/>
<evidence type="ECO:0000256" key="3">
    <source>
        <dbReference type="ARBA" id="ARBA00023242"/>
    </source>
</evidence>
<dbReference type="Proteomes" id="UP000094801">
    <property type="component" value="Unassembled WGS sequence"/>
</dbReference>
<dbReference type="GO" id="GO:0006351">
    <property type="term" value="P:DNA-templated transcription"/>
    <property type="evidence" value="ECO:0007669"/>
    <property type="project" value="InterPro"/>
</dbReference>
<protein>
    <recommendedName>
        <fullName evidence="5">Zn(2)-C6 fungal-type domain-containing protein</fullName>
    </recommendedName>
</protein>
<feature type="compositionally biased region" description="Low complexity" evidence="4">
    <location>
        <begin position="140"/>
        <end position="159"/>
    </location>
</feature>
<feature type="compositionally biased region" description="Polar residues" evidence="4">
    <location>
        <begin position="969"/>
        <end position="993"/>
    </location>
</feature>
<feature type="domain" description="Zn(2)-C6 fungal-type" evidence="5">
    <location>
        <begin position="56"/>
        <end position="97"/>
    </location>
</feature>
<dbReference type="STRING" id="983967.A0A1E4T8N0"/>
<dbReference type="Gene3D" id="4.10.240.10">
    <property type="entry name" value="Zn(2)-C6 fungal-type DNA-binding domain"/>
    <property type="match status" value="1"/>
</dbReference>
<sequence>MPRSLSPSQGSATPSSIQTPHRTKSALPNVHPTNSLILESGKVYKIQKVRQRKILSCIPCHQRKIKCAREKPVCLNCERLASKNPVKQGEIIKACQYFVNDKKKNLKKNGAMDVIELTSKPVDPSRVVGRRPITVTESGNQHQKPQQNQQQQQQQQQQQHQEDESTEESELENDVQIPKVEEPVIYNMEHEDPHEKTTELQIDDYDQLDRQYDTKSGNLNEDEEDYDNTSDEDYVLNRLVSEKQSAENSEIQSEQQQAQHDKLMQDIKYYTDEYMKNLELVINNMPSKDRSDELLNNYKRSIHSVLPIIDMETFQKKYDEFWYCGLFLQHNMEKLFQYHFYYKDALSCPNEITDFLYWYNRTTCLLNPNNMHEFCMLLFVMFYSSAASETYQFPSSQTGLLKNEIIKYFQVFNASNSRSLNNPKTISLGTLQINILLQSVTNLKNGKSLINIVKILRICQFYQLNRDPVVFHNLKDHRTVQARRIVWWQIFRLDNLVSFFLNLSPIIKLDEFDTALPMENSFDRANSLDISSSNYSICYLNSNFRFSLVVNELAKQSNGLNLQLKNEDISNLVSKISDLYISCCSSRICLEKVADSLRIGSKKGIHSVNDVTVENHLNLIKYCNLMTSILSDKALIMLQKKILIIPYSMASTSFPNCNLNFVLLPNRPTYHYTDLSYNLLPALLHYISVFIELSDPSMIKFNWQLKNFIPIDELILLITILVTNLKNGSDQFTMQPIGDSTATQDDGYFNVDINLKIHLIDTTIQVFKNNWQGKLSSINKLVSLVSDIWLLIKLKFKLDLNVIESYRDTLPNRSFVLPQPYHADVNVGDSPGNDSSTLAPQSSTQKIEQQNGHQKQEVQSRKPQDSILTESDQMNEQQYTSVSCAEVAPRTIRLATSSVASFSQPFYSDIPQSTKTNFAKPNHEQQQHRSNIIDSYEKSSTKNSVLTTPLCEPSELTTYSSITLDTGEVTSLRTGDNSGDSYERTSSASSVNYEKQRQNQSQSQLQHENVDLIVKQLVDRLETMLDDDNSSIIKLASSSKQTTDSNHNDNNNNGNDEFFQQKSNLKSSTIPNHQSSILIDPLEDEEHDEGWLALGTGNFYGCSILNDDDNDVFQRVEDNGINADVDLQTNAAFVIDDFHFYKGLKNDVVNLFRIIIT</sequence>
<evidence type="ECO:0000256" key="4">
    <source>
        <dbReference type="SAM" id="MobiDB-lite"/>
    </source>
</evidence>
<dbReference type="InterPro" id="IPR050613">
    <property type="entry name" value="Sec_Metabolite_Reg"/>
</dbReference>
<dbReference type="CDD" id="cd12148">
    <property type="entry name" value="fungal_TF_MHR"/>
    <property type="match status" value="1"/>
</dbReference>
<dbReference type="Pfam" id="PF00172">
    <property type="entry name" value="Zn_clus"/>
    <property type="match status" value="1"/>
</dbReference>
<keyword evidence="3" id="KW-0539">Nucleus</keyword>
<dbReference type="PANTHER" id="PTHR31001">
    <property type="entry name" value="UNCHARACTERIZED TRANSCRIPTIONAL REGULATORY PROTEIN"/>
    <property type="match status" value="1"/>
</dbReference>